<evidence type="ECO:0000313" key="1">
    <source>
        <dbReference type="EMBL" id="CBX81211.1"/>
    </source>
</evidence>
<dbReference type="AlphaFoldDB" id="E5B6V8"/>
<proteinExistence type="predicted"/>
<sequence length="60" mass="6699">MCPNKTLKPAVKQELATYIVQTFSLSVRQARRVLSLSRTFIIIARTQNVMTHYQCASAGG</sequence>
<accession>E5B6V8</accession>
<reference evidence="1" key="1">
    <citation type="journal article" date="2011" name="J. Bacteriol.">
        <title>Genome Sequence of an Erwinia amylovora Strain with Pathogenicity Restricted to Rubus Plants.</title>
        <authorList>
            <person name="Powney R."/>
            <person name="Smits T.H."/>
            <person name="Sawbridge T."/>
            <person name="Frey B."/>
            <person name="Blom J."/>
            <person name="Frey J.E."/>
            <person name="Plummer K.M."/>
            <person name="Beer S.V."/>
            <person name="Luck J."/>
            <person name="Duffy B."/>
            <person name="Rodoni B."/>
        </authorList>
    </citation>
    <scope>NUCLEOTIDE SEQUENCE</scope>
    <source>
        <strain evidence="1">ATCC BAA-2158</strain>
    </source>
</reference>
<organism evidence="1">
    <name type="scientific">Erwinia amylovora ATCC BAA-2158</name>
    <dbReference type="NCBI Taxonomy" id="889211"/>
    <lineage>
        <taxon>Bacteria</taxon>
        <taxon>Pseudomonadati</taxon>
        <taxon>Pseudomonadota</taxon>
        <taxon>Gammaproteobacteria</taxon>
        <taxon>Enterobacterales</taxon>
        <taxon>Erwiniaceae</taxon>
        <taxon>Erwinia</taxon>
    </lineage>
</organism>
<name>E5B6V8_ERWAM</name>
<gene>
    <name evidence="1" type="ORF">EAIL5_2391</name>
</gene>
<protein>
    <submittedName>
        <fullName evidence="1">Uncharacterized protein</fullName>
    </submittedName>
</protein>
<dbReference type="EMBL" id="FR719192">
    <property type="protein sequence ID" value="CBX81211.1"/>
    <property type="molecule type" value="Genomic_DNA"/>
</dbReference>